<comment type="caution">
    <text evidence="1">The sequence shown here is derived from an EMBL/GenBank/DDBJ whole genome shotgun (WGS) entry which is preliminary data.</text>
</comment>
<protein>
    <submittedName>
        <fullName evidence="1">Uncharacterized protein</fullName>
    </submittedName>
</protein>
<accession>D4DPK2</accession>
<evidence type="ECO:0000313" key="2">
    <source>
        <dbReference type="Proteomes" id="UP000005536"/>
    </source>
</evidence>
<reference evidence="1 2" key="1">
    <citation type="submission" date="2010-02" db="EMBL/GenBank/DDBJ databases">
        <authorList>
            <person name="Weinstock G."/>
            <person name="Sodergren E."/>
            <person name="Clifton S."/>
            <person name="Fulton L."/>
            <person name="Fulton B."/>
            <person name="Courtney L."/>
            <person name="Fronick C."/>
            <person name="Harrison M."/>
            <person name="Strong C."/>
            <person name="Farmer C."/>
            <person name="Delahaunty K."/>
            <person name="Markovic C."/>
            <person name="Hall O."/>
            <person name="Minx P."/>
            <person name="Tomlinson C."/>
            <person name="Mitreva M."/>
            <person name="Nelson J."/>
            <person name="Hou S."/>
            <person name="Wollam A."/>
            <person name="Pepin K.H."/>
            <person name="Johnson M."/>
            <person name="Bhonagiri V."/>
            <person name="Zhang X."/>
            <person name="Suruliraj S."/>
            <person name="Warren W."/>
            <person name="Chinwalla A."/>
            <person name="Mardis E.R."/>
            <person name="Wilson R.K."/>
        </authorList>
    </citation>
    <scope>NUCLEOTIDE SEQUENCE [LARGE SCALE GENOMIC DNA]</scope>
    <source>
        <strain evidence="1 2">ATCC 29315</strain>
    </source>
</reference>
<proteinExistence type="predicted"/>
<dbReference type="AlphaFoldDB" id="D4DPK2"/>
<dbReference type="RefSeq" id="WP_003771125.1">
    <property type="nucleotide sequence ID" value="NZ_CP007726.1"/>
</dbReference>
<dbReference type="EMBL" id="ADBF01000023">
    <property type="protein sequence ID" value="EFE50310.1"/>
    <property type="molecule type" value="Genomic_DNA"/>
</dbReference>
<sequence>MYHLYYFPSDRRPEPQLGYPSSFTPYDRYFYDFNRREYVFYPD</sequence>
<dbReference type="Proteomes" id="UP000005536">
    <property type="component" value="Unassembled WGS sequence"/>
</dbReference>
<gene>
    <name evidence="1" type="ORF">NEIELOOT_00989</name>
</gene>
<evidence type="ECO:0000313" key="1">
    <source>
        <dbReference type="EMBL" id="EFE50310.1"/>
    </source>
</evidence>
<organism evidence="1 2">
    <name type="scientific">Neisseria elongata subsp. glycolytica ATCC 29315</name>
    <dbReference type="NCBI Taxonomy" id="546263"/>
    <lineage>
        <taxon>Bacteria</taxon>
        <taxon>Pseudomonadati</taxon>
        <taxon>Pseudomonadota</taxon>
        <taxon>Betaproteobacteria</taxon>
        <taxon>Neisseriales</taxon>
        <taxon>Neisseriaceae</taxon>
        <taxon>Neisseria</taxon>
    </lineage>
</organism>
<name>D4DPK2_NEIEG</name>